<organism evidence="1 2">
    <name type="scientific">Prunus dulcis</name>
    <name type="common">Almond</name>
    <name type="synonym">Amygdalus dulcis</name>
    <dbReference type="NCBI Taxonomy" id="3755"/>
    <lineage>
        <taxon>Eukaryota</taxon>
        <taxon>Viridiplantae</taxon>
        <taxon>Streptophyta</taxon>
        <taxon>Embryophyta</taxon>
        <taxon>Tracheophyta</taxon>
        <taxon>Spermatophyta</taxon>
        <taxon>Magnoliopsida</taxon>
        <taxon>eudicotyledons</taxon>
        <taxon>Gunneridae</taxon>
        <taxon>Pentapetalae</taxon>
        <taxon>rosids</taxon>
        <taxon>fabids</taxon>
        <taxon>Rosales</taxon>
        <taxon>Rosaceae</taxon>
        <taxon>Amygdaloideae</taxon>
        <taxon>Amygdaleae</taxon>
        <taxon>Prunus</taxon>
    </lineage>
</organism>
<evidence type="ECO:0000313" key="2">
    <source>
        <dbReference type="Proteomes" id="UP001054821"/>
    </source>
</evidence>
<gene>
    <name evidence="1" type="ORF">L3X38_021626</name>
</gene>
<dbReference type="Proteomes" id="UP001054821">
    <property type="component" value="Chromosome 4"/>
</dbReference>
<name>A0AAD4VUF4_PRUDU</name>
<reference evidence="1 2" key="1">
    <citation type="journal article" date="2022" name="G3 (Bethesda)">
        <title>Whole-genome sequence and methylome profiling of the almond [Prunus dulcis (Mill.) D.A. Webb] cultivar 'Nonpareil'.</title>
        <authorList>
            <person name="D'Amico-Willman K.M."/>
            <person name="Ouma W.Z."/>
            <person name="Meulia T."/>
            <person name="Sideli G.M."/>
            <person name="Gradziel T.M."/>
            <person name="Fresnedo-Ramirez J."/>
        </authorList>
    </citation>
    <scope>NUCLEOTIDE SEQUENCE [LARGE SCALE GENOMIC DNA]</scope>
    <source>
        <strain evidence="1">Clone GOH B32 T37-40</strain>
    </source>
</reference>
<dbReference type="InterPro" id="IPR029055">
    <property type="entry name" value="Ntn_hydrolases_N"/>
</dbReference>
<dbReference type="SUPFAM" id="SSF56235">
    <property type="entry name" value="N-terminal nucleophile aminohydrolases (Ntn hydrolases)"/>
    <property type="match status" value="1"/>
</dbReference>
<dbReference type="EMBL" id="JAJFAZ020000004">
    <property type="protein sequence ID" value="KAI5331500.1"/>
    <property type="molecule type" value="Genomic_DNA"/>
</dbReference>
<protein>
    <submittedName>
        <fullName evidence="1">Uncharacterized protein</fullName>
    </submittedName>
</protein>
<evidence type="ECO:0000313" key="1">
    <source>
        <dbReference type="EMBL" id="KAI5331500.1"/>
    </source>
</evidence>
<proteinExistence type="predicted"/>
<comment type="caution">
    <text evidence="1">The sequence shown here is derived from an EMBL/GenBank/DDBJ whole genome shotgun (WGS) entry which is preliminary data.</text>
</comment>
<sequence>MVGWDASGCPYVYDVNHHGVQCKTKSKRCDGFVNGSSRYKVYEYFNDCNIEDQNSNELLVSVTRTLLYASLFDRKSGGDICVFKVNKKEVILAYQRPVLEALCAHYDALASYLRKSLFFLFHTERYQYTHEHDVYVDKIFGEIFPEDYVENVVLKKGKEYTVRLVHFNKPVDELYEQLRIENLERDVSPHLEAQMEQVGLKQYKKDTILFGMPTQMLVAGLISVLRV</sequence>
<keyword evidence="2" id="KW-1185">Reference proteome</keyword>
<accession>A0AAD4VUF4</accession>
<dbReference type="AlphaFoldDB" id="A0AAD4VUF4"/>